<keyword evidence="1" id="KW-0677">Repeat</keyword>
<protein>
    <submittedName>
        <fullName evidence="4">Uncharacterized protein</fullName>
    </submittedName>
</protein>
<proteinExistence type="predicted"/>
<evidence type="ECO:0000256" key="1">
    <source>
        <dbReference type="ARBA" id="ARBA00022737"/>
    </source>
</evidence>
<dbReference type="Proteomes" id="UP000799538">
    <property type="component" value="Unassembled WGS sequence"/>
</dbReference>
<keyword evidence="5" id="KW-1185">Reference proteome</keyword>
<accession>A0A6A6GJM2</accession>
<dbReference type="OrthoDB" id="185373at2759"/>
<organism evidence="4 5">
    <name type="scientific">Elsinoe ampelina</name>
    <dbReference type="NCBI Taxonomy" id="302913"/>
    <lineage>
        <taxon>Eukaryota</taxon>
        <taxon>Fungi</taxon>
        <taxon>Dikarya</taxon>
        <taxon>Ascomycota</taxon>
        <taxon>Pezizomycotina</taxon>
        <taxon>Dothideomycetes</taxon>
        <taxon>Dothideomycetidae</taxon>
        <taxon>Myriangiales</taxon>
        <taxon>Elsinoaceae</taxon>
        <taxon>Elsinoe</taxon>
    </lineage>
</organism>
<evidence type="ECO:0000256" key="3">
    <source>
        <dbReference type="SAM" id="MobiDB-lite"/>
    </source>
</evidence>
<reference evidence="5" key="1">
    <citation type="journal article" date="2020" name="Stud. Mycol.">
        <title>101 Dothideomycetes genomes: A test case for predicting lifestyles and emergence of pathogens.</title>
        <authorList>
            <person name="Haridas S."/>
            <person name="Albert R."/>
            <person name="Binder M."/>
            <person name="Bloem J."/>
            <person name="LaButti K."/>
            <person name="Salamov A."/>
            <person name="Andreopoulos B."/>
            <person name="Baker S."/>
            <person name="Barry K."/>
            <person name="Bills G."/>
            <person name="Bluhm B."/>
            <person name="Cannon C."/>
            <person name="Castanera R."/>
            <person name="Culley D."/>
            <person name="Daum C."/>
            <person name="Ezra D."/>
            <person name="Gonzalez J."/>
            <person name="Henrissat B."/>
            <person name="Kuo A."/>
            <person name="Liang C."/>
            <person name="Lipzen A."/>
            <person name="Lutzoni F."/>
            <person name="Magnuson J."/>
            <person name="Mondo S."/>
            <person name="Nolan M."/>
            <person name="Ohm R."/>
            <person name="Pangilinan J."/>
            <person name="Park H.-J."/>
            <person name="Ramirez L."/>
            <person name="Alfaro M."/>
            <person name="Sun H."/>
            <person name="Tritt A."/>
            <person name="Yoshinaga Y."/>
            <person name="Zwiers L.-H."/>
            <person name="Turgeon B."/>
            <person name="Goodwin S."/>
            <person name="Spatafora J."/>
            <person name="Crous P."/>
            <person name="Grigoriev I."/>
        </authorList>
    </citation>
    <scope>NUCLEOTIDE SEQUENCE [LARGE SCALE GENOMIC DNA]</scope>
    <source>
        <strain evidence="5">CECT 20119</strain>
    </source>
</reference>
<dbReference type="PANTHER" id="PTHR47942:SF105">
    <property type="entry name" value="ATPASE EXPRESSION PROTEIN 3"/>
    <property type="match status" value="1"/>
</dbReference>
<dbReference type="InterPro" id="IPR011990">
    <property type="entry name" value="TPR-like_helical_dom_sf"/>
</dbReference>
<feature type="compositionally biased region" description="Basic and acidic residues" evidence="3">
    <location>
        <begin position="473"/>
        <end position="486"/>
    </location>
</feature>
<evidence type="ECO:0000256" key="2">
    <source>
        <dbReference type="PROSITE-ProRule" id="PRU00708"/>
    </source>
</evidence>
<dbReference type="EMBL" id="ML992503">
    <property type="protein sequence ID" value="KAF2225603.1"/>
    <property type="molecule type" value="Genomic_DNA"/>
</dbReference>
<dbReference type="PANTHER" id="PTHR47942">
    <property type="entry name" value="TETRATRICOPEPTIDE REPEAT (TPR)-LIKE SUPERFAMILY PROTEIN-RELATED"/>
    <property type="match status" value="1"/>
</dbReference>
<dbReference type="PROSITE" id="PS51375">
    <property type="entry name" value="PPR"/>
    <property type="match status" value="1"/>
</dbReference>
<dbReference type="Pfam" id="PF13041">
    <property type="entry name" value="PPR_2"/>
    <property type="match status" value="1"/>
</dbReference>
<sequence>MILALQRLRAVRSCRPRCAHFHTWSSKSLTSSFSPAVRKASTAITIDKDQTENKRSIDGVNSNRKPRSITDILKEDLDDRHAKNLRRELRYLQDPAKLDESVRRHLTKNDFSKALNLLRLSSPYMKCIVGWNAIVEYLAQRREYDAAFKIYNEMKKRGQFPDAITVTLFMRGLAEKPVSKQQVTLADRIYDSLAADNSKVKRSIIHTNAVLQVYLNAGDMDAVWKVVSELPEEGPGAMDRISFTTLFRGFRERILEVSDGEPDRDAKIQQYVSDEQQLWHLAIDKWRKGRLRIDSQLIGSHLQMLLVRPSAGSALDVLRCVEETMGITVNDQTPAVESNSKKADTAHKCKPVPAHAVILSSVLTACTNLLEKPAQGIRSARSYWKLFIETSGVLPDNDNYKTYLRHAIKAFDSTQAAEAIQQLKDDTKSARQDQRLQANPSMYTLAMTACAAASADDSHVRDGQRSRRPAASRNEHKVKDTAKRKSVEDGLVPLRDADRILDALKGDLTMYDPRTFRKYLSCAVSSHSPSHIFDALKKLQPFVEALMYQVEVASTAREASKSHRAVYRSSEKQAEANLLVNFYATIADLLASKEGVRIIEEDGRSMLELERLFTLSQRWLDKIERNKGSRDEVESRRVKVPFGKRSVTDRVFHRIVKAASAGAGDDGRELYRFLRAWGMPSRLLKGRMRAIQAPRSDLDIQDLATVPSSQEPWWDGDELMKYQYAVLCTMTKAESHNAFKDTRIRQTLRDLTVWRDECGKWLETRTISTEALQPERLQVYAQKMQGYKDTAARGVDPIEGRGLRRIDHRAWTQLSILVDSIGGFTSTQDIHA</sequence>
<name>A0A6A6GJM2_9PEZI</name>
<evidence type="ECO:0000313" key="5">
    <source>
        <dbReference type="Proteomes" id="UP000799538"/>
    </source>
</evidence>
<dbReference type="InterPro" id="IPR051222">
    <property type="entry name" value="PPR/CCM1_RNA-binding"/>
</dbReference>
<feature type="compositionally biased region" description="Basic and acidic residues" evidence="3">
    <location>
        <begin position="456"/>
        <end position="465"/>
    </location>
</feature>
<evidence type="ECO:0000313" key="4">
    <source>
        <dbReference type="EMBL" id="KAF2225603.1"/>
    </source>
</evidence>
<dbReference type="InterPro" id="IPR002885">
    <property type="entry name" value="PPR_rpt"/>
</dbReference>
<gene>
    <name evidence="4" type="ORF">BDZ85DRAFT_294096</name>
</gene>
<feature type="region of interest" description="Disordered" evidence="3">
    <location>
        <begin position="456"/>
        <end position="486"/>
    </location>
</feature>
<dbReference type="Gene3D" id="1.25.40.10">
    <property type="entry name" value="Tetratricopeptide repeat domain"/>
    <property type="match status" value="1"/>
</dbReference>
<feature type="repeat" description="PPR" evidence="2">
    <location>
        <begin position="127"/>
        <end position="161"/>
    </location>
</feature>
<dbReference type="NCBIfam" id="TIGR00756">
    <property type="entry name" value="PPR"/>
    <property type="match status" value="1"/>
</dbReference>
<dbReference type="AlphaFoldDB" id="A0A6A6GJM2"/>